<dbReference type="InterPro" id="IPR014756">
    <property type="entry name" value="Ig_E-set"/>
</dbReference>
<dbReference type="SMART" id="SM00060">
    <property type="entry name" value="FN3"/>
    <property type="match status" value="1"/>
</dbReference>
<gene>
    <name evidence="4" type="ORF">A3K49_03045</name>
</gene>
<evidence type="ECO:0000313" key="5">
    <source>
        <dbReference type="Proteomes" id="UP000178602"/>
    </source>
</evidence>
<dbReference type="PROSITE" id="PS50853">
    <property type="entry name" value="FN3"/>
    <property type="match status" value="1"/>
</dbReference>
<feature type="signal peptide" evidence="2">
    <location>
        <begin position="1"/>
        <end position="19"/>
    </location>
</feature>
<dbReference type="InterPro" id="IPR029052">
    <property type="entry name" value="Metallo-depent_PP-like"/>
</dbReference>
<dbReference type="InterPro" id="IPR013783">
    <property type="entry name" value="Ig-like_fold"/>
</dbReference>
<dbReference type="Gene3D" id="2.60.40.4070">
    <property type="match status" value="1"/>
</dbReference>
<dbReference type="Gene3D" id="2.60.40.10">
    <property type="entry name" value="Immunoglobulins"/>
    <property type="match status" value="1"/>
</dbReference>
<dbReference type="EMBL" id="MEUG01000001">
    <property type="protein sequence ID" value="OGC27961.1"/>
    <property type="molecule type" value="Genomic_DNA"/>
</dbReference>
<dbReference type="InterPro" id="IPR003961">
    <property type="entry name" value="FN3_dom"/>
</dbReference>
<comment type="caution">
    <text evidence="4">The sequence shown here is derived from an EMBL/GenBank/DDBJ whole genome shotgun (WGS) entry which is preliminary data.</text>
</comment>
<accession>A0A1F4T576</accession>
<name>A0A1F4T576_UNCSA</name>
<dbReference type="GO" id="GO:0003993">
    <property type="term" value="F:acid phosphatase activity"/>
    <property type="evidence" value="ECO:0007669"/>
    <property type="project" value="InterPro"/>
</dbReference>
<dbReference type="AlphaFoldDB" id="A0A1F4T576"/>
<dbReference type="SUPFAM" id="SSF49363">
    <property type="entry name" value="Purple acid phosphatase, N-terminal domain"/>
    <property type="match status" value="1"/>
</dbReference>
<organism evidence="4 5">
    <name type="scientific">candidate division WOR-1 bacterium RIFOXYC12_FULL_54_18</name>
    <dbReference type="NCBI Taxonomy" id="1802584"/>
    <lineage>
        <taxon>Bacteria</taxon>
        <taxon>Bacillati</taxon>
        <taxon>Saganbacteria</taxon>
    </lineage>
</organism>
<evidence type="ECO:0000256" key="2">
    <source>
        <dbReference type="SAM" id="SignalP"/>
    </source>
</evidence>
<dbReference type="SUPFAM" id="SSF56300">
    <property type="entry name" value="Metallo-dependent phosphatases"/>
    <property type="match status" value="1"/>
</dbReference>
<dbReference type="GO" id="GO:0046872">
    <property type="term" value="F:metal ion binding"/>
    <property type="evidence" value="ECO:0007669"/>
    <property type="project" value="InterPro"/>
</dbReference>
<keyword evidence="1 2" id="KW-0732">Signal</keyword>
<sequence>MKNILIALFCLFAVSSAFAAIVIVNEELTSVEDNSFIVTWTTTDEAAATAIEYGISGYTNTATVSGNTNYHWCQVTGLLPNTTYQYRVKSGSAYGPPRLVTTLSRPTGEYLFSFAILTDPRYAEGRAPDASGARGLPYSLCDEIIASSVSDINALPNRPAFIVLGGNQVDIWTNNSGDQAKNEFKAKFAAFTGASDLGNPNYRLSPVPGYYDKLADYSTDWVTDNLNPLRTNTTQYSTTDAGTDSIYNYSFSYKNYNFVFADSVTAAGGGHLNTNAVRDLITAEARKTFIFSSYPAYDLAGVVIDGETKRDYPIDLPTVEGAAAIDNSVDFRAALEGLTYTVGTQSYPLTAAVISGHIGDNYKRDIHGISYVRQGPAVQYPTGYSVYRVYSNGYTKTFYKTSGRDTAGKPYYERARDLIADSEGVIKELLTSFWLGSNSMRNFSYSYPYAPGIAPGMVSSTPTSGAYAVPLNQPFVVTFNKRMSSAPASSWIYVTPPVIKGTPTIDDSGRVITFPHSGLDAGRTYTVTLMKTDVRDEGGGSMDADQSFYFYTTGSVNDYTPPAVSILNPPADNITTDILPTFLGIATDEAGVGRVDFRIDGGTWQSAQPADGMFNSREETFIMTSPEKLPKKEHLLEIRAYDSIGNTATSEFTAYAFMVADEKPRISLLIDGIVPLPGDPIGLLPQLTARAVSINPITSGSVNIDGQKKGLTYVLADSYYAATFTPDDPLSNGIHSITIEAFDSIGQGATYEITPLYVEADKGPAILGAPLTYPNPFDPRSGNAAITYLLTRSSNITLTIHNLSGALLAKKVYLSGNSGGRAGYNEVAWDGRSDGGVELGNGIYIVLILADGKVLARGKITVYKK</sequence>
<dbReference type="Pfam" id="PF16656">
    <property type="entry name" value="Pur_ac_phosph_N"/>
    <property type="match status" value="1"/>
</dbReference>
<feature type="chain" id="PRO_5009514469" description="Fibronectin type-III domain-containing protein" evidence="2">
    <location>
        <begin position="20"/>
        <end position="865"/>
    </location>
</feature>
<dbReference type="SUPFAM" id="SSF81296">
    <property type="entry name" value="E set domains"/>
    <property type="match status" value="1"/>
</dbReference>
<dbReference type="InterPro" id="IPR015914">
    <property type="entry name" value="PAPs_N"/>
</dbReference>
<feature type="domain" description="Fibronectin type-III" evidence="3">
    <location>
        <begin position="22"/>
        <end position="110"/>
    </location>
</feature>
<reference evidence="4 5" key="1">
    <citation type="journal article" date="2016" name="Nat. Commun.">
        <title>Thousands of microbial genomes shed light on interconnected biogeochemical processes in an aquifer system.</title>
        <authorList>
            <person name="Anantharaman K."/>
            <person name="Brown C.T."/>
            <person name="Hug L.A."/>
            <person name="Sharon I."/>
            <person name="Castelle C.J."/>
            <person name="Probst A.J."/>
            <person name="Thomas B.C."/>
            <person name="Singh A."/>
            <person name="Wilkins M.J."/>
            <person name="Karaoz U."/>
            <person name="Brodie E.L."/>
            <person name="Williams K.H."/>
            <person name="Hubbard S.S."/>
            <person name="Banfield J.F."/>
        </authorList>
    </citation>
    <scope>NUCLEOTIDE SEQUENCE [LARGE SCALE GENOMIC DNA]</scope>
</reference>
<evidence type="ECO:0000256" key="1">
    <source>
        <dbReference type="ARBA" id="ARBA00022729"/>
    </source>
</evidence>
<evidence type="ECO:0000259" key="3">
    <source>
        <dbReference type="PROSITE" id="PS50853"/>
    </source>
</evidence>
<protein>
    <recommendedName>
        <fullName evidence="3">Fibronectin type-III domain-containing protein</fullName>
    </recommendedName>
</protein>
<dbReference type="Gene3D" id="2.60.40.380">
    <property type="entry name" value="Purple acid phosphatase-like, N-terminal"/>
    <property type="match status" value="1"/>
</dbReference>
<dbReference type="InterPro" id="IPR032812">
    <property type="entry name" value="SbsA_Ig"/>
</dbReference>
<dbReference type="Gene3D" id="2.60.40.3710">
    <property type="match status" value="1"/>
</dbReference>
<proteinExistence type="predicted"/>
<evidence type="ECO:0000313" key="4">
    <source>
        <dbReference type="EMBL" id="OGC27961.1"/>
    </source>
</evidence>
<dbReference type="InterPro" id="IPR008963">
    <property type="entry name" value="Purple_acid_Pase-like_N"/>
</dbReference>
<dbReference type="Pfam" id="PF13205">
    <property type="entry name" value="Big_5"/>
    <property type="match status" value="1"/>
</dbReference>
<dbReference type="Proteomes" id="UP000178602">
    <property type="component" value="Unassembled WGS sequence"/>
</dbReference>